<dbReference type="Pfam" id="PF13412">
    <property type="entry name" value="HTH_24"/>
    <property type="match status" value="1"/>
</dbReference>
<keyword evidence="3" id="KW-1185">Reference proteome</keyword>
<reference evidence="2 3" key="1">
    <citation type="journal article" date="2012" name="Front. Microbiol.">
        <title>Redundancy and modularity in membrane-associated dissimilatory nitrate reduction in Bacillus.</title>
        <authorList>
            <person name="Heylen K."/>
            <person name="Keltjens J."/>
        </authorList>
    </citation>
    <scope>NUCLEOTIDE SEQUENCE [LARGE SCALE GENOMIC DNA]</scope>
    <source>
        <strain evidence="2 3">LMG 9581</strain>
    </source>
</reference>
<comment type="caution">
    <text evidence="2">The sequence shown here is derived from an EMBL/GenBank/DDBJ whole genome shotgun (WGS) entry which is preliminary data.</text>
</comment>
<dbReference type="PANTHER" id="PTHR30595">
    <property type="entry name" value="GLPR-RELATED TRANSCRIPTIONAL REPRESSOR"/>
    <property type="match status" value="1"/>
</dbReference>
<dbReference type="Pfam" id="PF13749">
    <property type="entry name" value="HATPase_c_4"/>
    <property type="match status" value="1"/>
</dbReference>
<dbReference type="Gene3D" id="3.30.950.30">
    <property type="entry name" value="Schlafen, AAA domain"/>
    <property type="match status" value="1"/>
</dbReference>
<dbReference type="Proteomes" id="UP000006315">
    <property type="component" value="Unassembled WGS sequence"/>
</dbReference>
<sequence length="564" mass="64616">MMISKDEIYRLLDKLETNIADDLESQQLDFKQWITRSFDDNIKLMLRMAVCMANGGGGSVVFGVADKVKGRSNAILGVPQDVEITILQKRIYEKTDPHLTPVFEDIVIPEGTKRLLLMNVYPGMPPYTTTDGSATIRQGKDCIPYTGSLRRKMMDSSSQMDFTAEIIHEDWKSLFSHSAMERVREIMSRERVDEKLLSLSDEDLLRSIGALKDNYFTKGSLLLVGKPEAISRLIPQHKWSYRKMISDTDYSLRDDGTHAIPVALYELERYIAVDNPMVTVESGLVHPEFSTYPTIALREALLNAFGHRDYRMIGTIMLKQYKDKLILTNPGEFVGGITPQNILHHPPVARNNHLMDLLDRLKLVNRSNLGVSRIFRSLLIEGKEPPIYREIGSNIELTFISSPLNKDFKNLIDYMAKENHHIDVDHLLILQYLIRHEEIDTSIAADVAQRSMEQARELLSRMHNEFNLLESIGRGKGRYFTLSRNAYEMLKGELKYERQQSLDKEVVKIRILSILKTDRSLTNKEIRQLTGMNRKQVQRLIQELEPDGVKTIGRGAGTKYIYSP</sequence>
<dbReference type="InterPro" id="IPR036388">
    <property type="entry name" value="WH-like_DNA-bd_sf"/>
</dbReference>
<accession>K6E5Y5</accession>
<protein>
    <submittedName>
        <fullName evidence="2">Transcriptional regulator</fullName>
    </submittedName>
</protein>
<evidence type="ECO:0000313" key="2">
    <source>
        <dbReference type="EMBL" id="EKN68686.1"/>
    </source>
</evidence>
<dbReference type="EMBL" id="AJLR01000036">
    <property type="protein sequence ID" value="EKN68686.1"/>
    <property type="molecule type" value="Genomic_DNA"/>
</dbReference>
<dbReference type="InterPro" id="IPR038475">
    <property type="entry name" value="RecG_C_sf"/>
</dbReference>
<dbReference type="GeneID" id="89470188"/>
<proteinExistence type="predicted"/>
<dbReference type="AlphaFoldDB" id="K6E5Y5"/>
<evidence type="ECO:0000259" key="1">
    <source>
        <dbReference type="Pfam" id="PF04326"/>
    </source>
</evidence>
<dbReference type="InterPro" id="IPR007421">
    <property type="entry name" value="Schlafen_AlbA_2_dom"/>
</dbReference>
<evidence type="ECO:0000313" key="3">
    <source>
        <dbReference type="Proteomes" id="UP000006315"/>
    </source>
</evidence>
<dbReference type="STRING" id="1131731.BAZO_02871"/>
<name>K6E5Y5_SCHAZ</name>
<organism evidence="2 3">
    <name type="scientific">Schinkia azotoformans LMG 9581</name>
    <dbReference type="NCBI Taxonomy" id="1131731"/>
    <lineage>
        <taxon>Bacteria</taxon>
        <taxon>Bacillati</taxon>
        <taxon>Bacillota</taxon>
        <taxon>Bacilli</taxon>
        <taxon>Bacillales</taxon>
        <taxon>Bacillaceae</taxon>
        <taxon>Calidifontibacillus/Schinkia group</taxon>
        <taxon>Schinkia</taxon>
    </lineage>
</organism>
<dbReference type="RefSeq" id="WP_003329731.1">
    <property type="nucleotide sequence ID" value="NZ_AJLR01000036.1"/>
</dbReference>
<dbReference type="PATRIC" id="fig|1131731.3.peg.589"/>
<dbReference type="Gene3D" id="3.30.565.60">
    <property type="match status" value="1"/>
</dbReference>
<dbReference type="Gene3D" id="1.10.10.10">
    <property type="entry name" value="Winged helix-like DNA-binding domain superfamily/Winged helix DNA-binding domain"/>
    <property type="match status" value="1"/>
</dbReference>
<gene>
    <name evidence="2" type="ORF">BAZO_02871</name>
</gene>
<dbReference type="InterPro" id="IPR038461">
    <property type="entry name" value="Schlafen_AlbA_2_dom_sf"/>
</dbReference>
<dbReference type="PANTHER" id="PTHR30595:SF6">
    <property type="entry name" value="SCHLAFEN ALBA-2 DOMAIN-CONTAINING PROTEIN"/>
    <property type="match status" value="1"/>
</dbReference>
<dbReference type="Pfam" id="PF04326">
    <property type="entry name" value="SLFN_AlbA_2"/>
    <property type="match status" value="1"/>
</dbReference>
<feature type="domain" description="Schlafen AlbA-2" evidence="1">
    <location>
        <begin position="24"/>
        <end position="144"/>
    </location>
</feature>